<organism evidence="14 15">
    <name type="scientific">Nesterenkonia xinjiangensis</name>
    <dbReference type="NCBI Taxonomy" id="225327"/>
    <lineage>
        <taxon>Bacteria</taxon>
        <taxon>Bacillati</taxon>
        <taxon>Actinomycetota</taxon>
        <taxon>Actinomycetes</taxon>
        <taxon>Micrococcales</taxon>
        <taxon>Micrococcaceae</taxon>
        <taxon>Nesterenkonia</taxon>
    </lineage>
</organism>
<keyword evidence="5 12" id="KW-0004">4Fe-4S</keyword>
<dbReference type="AlphaFoldDB" id="A0A7Z0GQ97"/>
<dbReference type="Proteomes" id="UP000535437">
    <property type="component" value="Unassembled WGS sequence"/>
</dbReference>
<evidence type="ECO:0000259" key="13">
    <source>
        <dbReference type="Pfam" id="PF00330"/>
    </source>
</evidence>
<dbReference type="InterPro" id="IPR036008">
    <property type="entry name" value="Aconitase_4Fe-4S_dom"/>
</dbReference>
<feature type="binding site" evidence="12">
    <location>
        <position position="415"/>
    </location>
    <ligand>
        <name>[4Fe-4S] cluster</name>
        <dbReference type="ChEBI" id="CHEBI:49883"/>
    </ligand>
</feature>
<dbReference type="GO" id="GO:0046872">
    <property type="term" value="F:metal ion binding"/>
    <property type="evidence" value="ECO:0007669"/>
    <property type="project" value="UniProtKB-KW"/>
</dbReference>
<dbReference type="PANTHER" id="PTHR43822:SF9">
    <property type="entry name" value="3-ISOPROPYLMALATE DEHYDRATASE"/>
    <property type="match status" value="1"/>
</dbReference>
<dbReference type="InterPro" id="IPR018136">
    <property type="entry name" value="Aconitase_4Fe-4S_BS"/>
</dbReference>
<dbReference type="UniPathway" id="UPA00946"/>
<evidence type="ECO:0000256" key="11">
    <source>
        <dbReference type="ARBA" id="ARBA00023304"/>
    </source>
</evidence>
<evidence type="ECO:0000313" key="14">
    <source>
        <dbReference type="EMBL" id="NYJ79321.1"/>
    </source>
</evidence>
<dbReference type="GO" id="GO:0009098">
    <property type="term" value="P:L-leucine biosynthetic process"/>
    <property type="evidence" value="ECO:0007669"/>
    <property type="project" value="UniProtKB-UniRule"/>
</dbReference>
<proteinExistence type="inferred from homology"/>
<dbReference type="NCBIfam" id="NF009116">
    <property type="entry name" value="PRK12466.1"/>
    <property type="match status" value="1"/>
</dbReference>
<evidence type="ECO:0000256" key="9">
    <source>
        <dbReference type="ARBA" id="ARBA00023014"/>
    </source>
</evidence>
<dbReference type="GO" id="GO:0003861">
    <property type="term" value="F:3-isopropylmalate dehydratase activity"/>
    <property type="evidence" value="ECO:0007669"/>
    <property type="project" value="UniProtKB-UniRule"/>
</dbReference>
<dbReference type="InterPro" id="IPR015931">
    <property type="entry name" value="Acnase/IPM_dHydase_lsu_aba_1/3"/>
</dbReference>
<keyword evidence="15" id="KW-1185">Reference proteome</keyword>
<comment type="similarity">
    <text evidence="12">Belongs to the aconitase/IPM isomerase family. LeuC type 1 subfamily.</text>
</comment>
<evidence type="ECO:0000256" key="2">
    <source>
        <dbReference type="ARBA" id="ARBA00002695"/>
    </source>
</evidence>
<evidence type="ECO:0000256" key="7">
    <source>
        <dbReference type="ARBA" id="ARBA00022723"/>
    </source>
</evidence>
<evidence type="ECO:0000256" key="3">
    <source>
        <dbReference type="ARBA" id="ARBA00004729"/>
    </source>
</evidence>
<sequence>MEDKPLTMAEKVWHEHVVVPGEEKGGQRTPDLLYIDLHLVHEVTSPQAFEGLRLAGREVRRPDLTIATEDHNTPTLEIDKPIADPISRKQVDTLRANAVEFGIRLHSLGDDDQGIVHVVGPQLGLTQPGMTVVCGDSHTSTHGAFGALAMGIGTSEVEHVMATQTLSLKPFKTMAITVEGTLKPGVSSKDIILAVIAKIGTGGGQGYVLEYRGSAIEQLSMDARMTICNMSIEAGARAGMIGPDEVTFEYIKGRPHAPEGEDWDAAVENWRSLRTDEGAEFDAEVVIDADELEPFVTWGTNPGQGVSLSDVVPAPENFDDPGDRDSAERALKYMDLTPGTPMRDIRVDTVFLGSCTNSRMEDLHAAAEILRGRQKDPQVRMIVVPGSQRVRLQAEAEGLDQVFKDFGAEWRFAGCSMCLGMNPDQLQPGERCASTSNRNFEGRQGKGGRTHLVSPVVAAATAVRGTLSAPSDILAPAPQPA</sequence>
<comment type="catalytic activity">
    <reaction evidence="1 12">
        <text>(2R,3S)-3-isopropylmalate = (2S)-2-isopropylmalate</text>
        <dbReference type="Rhea" id="RHEA:32287"/>
        <dbReference type="ChEBI" id="CHEBI:1178"/>
        <dbReference type="ChEBI" id="CHEBI:35121"/>
        <dbReference type="EC" id="4.2.1.33"/>
    </reaction>
</comment>
<dbReference type="UniPathway" id="UPA00048">
    <property type="reaction ID" value="UER00071"/>
</dbReference>
<keyword evidence="8 12" id="KW-0408">Iron</keyword>
<dbReference type="PROSITE" id="PS01244">
    <property type="entry name" value="ACONITASE_2"/>
    <property type="match status" value="1"/>
</dbReference>
<evidence type="ECO:0000313" key="15">
    <source>
        <dbReference type="Proteomes" id="UP000535437"/>
    </source>
</evidence>
<dbReference type="InterPro" id="IPR033941">
    <property type="entry name" value="IPMI_cat"/>
</dbReference>
<evidence type="ECO:0000256" key="4">
    <source>
        <dbReference type="ARBA" id="ARBA00022430"/>
    </source>
</evidence>
<dbReference type="GO" id="GO:0051539">
    <property type="term" value="F:4 iron, 4 sulfur cluster binding"/>
    <property type="evidence" value="ECO:0007669"/>
    <property type="project" value="UniProtKB-KW"/>
</dbReference>
<dbReference type="RefSeq" id="WP_179542557.1">
    <property type="nucleotide sequence ID" value="NZ_BAAALL010000001.1"/>
</dbReference>
<protein>
    <recommendedName>
        <fullName evidence="12">3-isopropylmalate dehydratase large subunit</fullName>
        <ecNumber evidence="12">4.2.1.33</ecNumber>
    </recommendedName>
    <alternativeName>
        <fullName evidence="12">Alpha-IPM isomerase</fullName>
        <shortName evidence="12">IPMI</shortName>
    </alternativeName>
    <alternativeName>
        <fullName evidence="12">Isopropylmalate isomerase</fullName>
    </alternativeName>
</protein>
<reference evidence="14 15" key="1">
    <citation type="submission" date="2020-07" db="EMBL/GenBank/DDBJ databases">
        <title>Sequencing the genomes of 1000 actinobacteria strains.</title>
        <authorList>
            <person name="Klenk H.-P."/>
        </authorList>
    </citation>
    <scope>NUCLEOTIDE SEQUENCE [LARGE SCALE GENOMIC DNA]</scope>
    <source>
        <strain evidence="14 15">DSM 15475</strain>
    </source>
</reference>
<evidence type="ECO:0000256" key="8">
    <source>
        <dbReference type="ARBA" id="ARBA00023004"/>
    </source>
</evidence>
<dbReference type="CDD" id="cd01583">
    <property type="entry name" value="IPMI"/>
    <property type="match status" value="1"/>
</dbReference>
<dbReference type="Pfam" id="PF00330">
    <property type="entry name" value="Aconitase"/>
    <property type="match status" value="1"/>
</dbReference>
<dbReference type="NCBIfam" id="TIGR00170">
    <property type="entry name" value="leuC"/>
    <property type="match status" value="1"/>
</dbReference>
<dbReference type="SUPFAM" id="SSF53732">
    <property type="entry name" value="Aconitase iron-sulfur domain"/>
    <property type="match status" value="1"/>
</dbReference>
<feature type="binding site" evidence="12">
    <location>
        <position position="355"/>
    </location>
    <ligand>
        <name>[4Fe-4S] cluster</name>
        <dbReference type="ChEBI" id="CHEBI:49883"/>
    </ligand>
</feature>
<comment type="function">
    <text evidence="2 12">Catalyzes the isomerization between 2-isopropylmalate and 3-isopropylmalate, via the formation of 2-isopropylmaleate.</text>
</comment>
<keyword evidence="11 12" id="KW-0100">Branched-chain amino acid biosynthesis</keyword>
<comment type="cofactor">
    <cofactor evidence="12">
        <name>[4Fe-4S] cluster</name>
        <dbReference type="ChEBI" id="CHEBI:49883"/>
    </cofactor>
    <text evidence="12">Binds 1 [4Fe-4S] cluster per subunit.</text>
</comment>
<feature type="domain" description="Aconitase/3-isopropylmalate dehydratase large subunit alpha/beta/alpha" evidence="13">
    <location>
        <begin position="10"/>
        <end position="465"/>
    </location>
</feature>
<keyword evidence="6 12" id="KW-0028">Amino-acid biosynthesis</keyword>
<name>A0A7Z0GQ97_9MICC</name>
<dbReference type="EC" id="4.2.1.33" evidence="12"/>
<dbReference type="InterPro" id="IPR001030">
    <property type="entry name" value="Acoase/IPM_deHydtase_lsu_aba"/>
</dbReference>
<keyword evidence="9 12" id="KW-0411">Iron-sulfur</keyword>
<dbReference type="EMBL" id="JACCFY010000001">
    <property type="protein sequence ID" value="NYJ79321.1"/>
    <property type="molecule type" value="Genomic_DNA"/>
</dbReference>
<evidence type="ECO:0000256" key="6">
    <source>
        <dbReference type="ARBA" id="ARBA00022605"/>
    </source>
</evidence>
<evidence type="ECO:0000256" key="1">
    <source>
        <dbReference type="ARBA" id="ARBA00000491"/>
    </source>
</evidence>
<dbReference type="InterPro" id="IPR004430">
    <property type="entry name" value="3-IsopropMal_deHydase_lsu"/>
</dbReference>
<evidence type="ECO:0000256" key="5">
    <source>
        <dbReference type="ARBA" id="ARBA00022485"/>
    </source>
</evidence>
<dbReference type="HAMAP" id="MF_01026">
    <property type="entry name" value="LeuC_type1"/>
    <property type="match status" value="1"/>
</dbReference>
<dbReference type="FunFam" id="3.30.499.10:FF:000007">
    <property type="entry name" value="3-isopropylmalate dehydratase large subunit"/>
    <property type="match status" value="1"/>
</dbReference>
<keyword evidence="7 12" id="KW-0479">Metal-binding</keyword>
<feature type="binding site" evidence="12">
    <location>
        <position position="418"/>
    </location>
    <ligand>
        <name>[4Fe-4S] cluster</name>
        <dbReference type="ChEBI" id="CHEBI:49883"/>
    </ligand>
</feature>
<comment type="caution">
    <text evidence="14">The sequence shown here is derived from an EMBL/GenBank/DDBJ whole genome shotgun (WGS) entry which is preliminary data.</text>
</comment>
<accession>A0A7Z0GQ97</accession>
<comment type="subunit">
    <text evidence="12">Heterodimer of LeuC and LeuD.</text>
</comment>
<dbReference type="NCBIfam" id="NF004016">
    <property type="entry name" value="PRK05478.1"/>
    <property type="match status" value="1"/>
</dbReference>
<gene>
    <name evidence="12" type="primary">leuC</name>
    <name evidence="14" type="ORF">HNR09_002732</name>
</gene>
<dbReference type="InterPro" id="IPR050067">
    <property type="entry name" value="IPM_dehydratase_rel_enz"/>
</dbReference>
<keyword evidence="4 12" id="KW-0432">Leucine biosynthesis</keyword>
<evidence type="ECO:0000256" key="10">
    <source>
        <dbReference type="ARBA" id="ARBA00023239"/>
    </source>
</evidence>
<dbReference type="PRINTS" id="PR00415">
    <property type="entry name" value="ACONITASE"/>
</dbReference>
<keyword evidence="10 12" id="KW-0456">Lyase</keyword>
<evidence type="ECO:0000256" key="12">
    <source>
        <dbReference type="HAMAP-Rule" id="MF_01026"/>
    </source>
</evidence>
<dbReference type="PROSITE" id="PS00450">
    <property type="entry name" value="ACONITASE_1"/>
    <property type="match status" value="1"/>
</dbReference>
<comment type="pathway">
    <text evidence="3 12">Amino-acid biosynthesis; L-leucine biosynthesis; L-leucine from 3-methyl-2-oxobutanoate: step 2/4.</text>
</comment>
<dbReference type="PANTHER" id="PTHR43822">
    <property type="entry name" value="HOMOACONITASE, MITOCHONDRIAL-RELATED"/>
    <property type="match status" value="1"/>
</dbReference>
<dbReference type="Gene3D" id="3.30.499.10">
    <property type="entry name" value="Aconitase, domain 3"/>
    <property type="match status" value="2"/>
</dbReference>